<dbReference type="CDD" id="cd01992">
    <property type="entry name" value="TilS_N"/>
    <property type="match status" value="1"/>
</dbReference>
<comment type="catalytic activity">
    <reaction evidence="7 8">
        <text>cytidine(34) in tRNA(Ile2) + L-lysine + ATP = lysidine(34) in tRNA(Ile2) + AMP + diphosphate + H(+)</text>
        <dbReference type="Rhea" id="RHEA:43744"/>
        <dbReference type="Rhea" id="RHEA-COMP:10625"/>
        <dbReference type="Rhea" id="RHEA-COMP:10670"/>
        <dbReference type="ChEBI" id="CHEBI:15378"/>
        <dbReference type="ChEBI" id="CHEBI:30616"/>
        <dbReference type="ChEBI" id="CHEBI:32551"/>
        <dbReference type="ChEBI" id="CHEBI:33019"/>
        <dbReference type="ChEBI" id="CHEBI:82748"/>
        <dbReference type="ChEBI" id="CHEBI:83665"/>
        <dbReference type="ChEBI" id="CHEBI:456215"/>
        <dbReference type="EC" id="6.3.4.19"/>
    </reaction>
</comment>
<evidence type="ECO:0000256" key="3">
    <source>
        <dbReference type="ARBA" id="ARBA00022598"/>
    </source>
</evidence>
<keyword evidence="2 8" id="KW-0963">Cytoplasm</keyword>
<evidence type="ECO:0000313" key="10">
    <source>
        <dbReference type="EMBL" id="GGA71015.1"/>
    </source>
</evidence>
<dbReference type="Pfam" id="PF11734">
    <property type="entry name" value="TilS_C"/>
    <property type="match status" value="1"/>
</dbReference>
<keyword evidence="6 8" id="KW-0067">ATP-binding</keyword>
<dbReference type="Pfam" id="PF01171">
    <property type="entry name" value="ATP_bind_3"/>
    <property type="match status" value="1"/>
</dbReference>
<dbReference type="GO" id="GO:0032267">
    <property type="term" value="F:tRNA(Ile)-lysidine synthase activity"/>
    <property type="evidence" value="ECO:0007669"/>
    <property type="project" value="UniProtKB-EC"/>
</dbReference>
<evidence type="ECO:0000256" key="5">
    <source>
        <dbReference type="ARBA" id="ARBA00022741"/>
    </source>
</evidence>
<dbReference type="Gene3D" id="3.40.50.620">
    <property type="entry name" value="HUPs"/>
    <property type="match status" value="1"/>
</dbReference>
<dbReference type="SMART" id="SM00977">
    <property type="entry name" value="TilS_C"/>
    <property type="match status" value="1"/>
</dbReference>
<keyword evidence="4 8" id="KW-0819">tRNA processing</keyword>
<dbReference type="PANTHER" id="PTHR43033:SF1">
    <property type="entry name" value="TRNA(ILE)-LYSIDINE SYNTHASE-RELATED"/>
    <property type="match status" value="1"/>
</dbReference>
<dbReference type="InterPro" id="IPR014729">
    <property type="entry name" value="Rossmann-like_a/b/a_fold"/>
</dbReference>
<name>A0A916RXG2_9BACI</name>
<comment type="function">
    <text evidence="8">Ligates lysine onto the cytidine present at position 34 of the AUA codon-specific tRNA(Ile) that contains the anticodon CAU, in an ATP-dependent manner. Cytidine is converted to lysidine, thus changing the amino acid specificity of the tRNA from methionine to isoleucine.</text>
</comment>
<dbReference type="InterPro" id="IPR012795">
    <property type="entry name" value="tRNA_Ile_lys_synt_N"/>
</dbReference>
<evidence type="ECO:0000256" key="2">
    <source>
        <dbReference type="ARBA" id="ARBA00022490"/>
    </source>
</evidence>
<organism evidence="10 11">
    <name type="scientific">Ornithinibacillus halotolerans</name>
    <dbReference type="NCBI Taxonomy" id="1274357"/>
    <lineage>
        <taxon>Bacteria</taxon>
        <taxon>Bacillati</taxon>
        <taxon>Bacillota</taxon>
        <taxon>Bacilli</taxon>
        <taxon>Bacillales</taxon>
        <taxon>Bacillaceae</taxon>
        <taxon>Ornithinibacillus</taxon>
    </lineage>
</organism>
<dbReference type="GO" id="GO:0006400">
    <property type="term" value="P:tRNA modification"/>
    <property type="evidence" value="ECO:0007669"/>
    <property type="project" value="UniProtKB-UniRule"/>
</dbReference>
<dbReference type="Proteomes" id="UP000613512">
    <property type="component" value="Unassembled WGS sequence"/>
</dbReference>
<accession>A0A916RXG2</accession>
<evidence type="ECO:0000256" key="7">
    <source>
        <dbReference type="ARBA" id="ARBA00048539"/>
    </source>
</evidence>
<dbReference type="EMBL" id="BMEY01000005">
    <property type="protein sequence ID" value="GGA71015.1"/>
    <property type="molecule type" value="Genomic_DNA"/>
</dbReference>
<feature type="binding site" evidence="8">
    <location>
        <begin position="26"/>
        <end position="31"/>
    </location>
    <ligand>
        <name>ATP</name>
        <dbReference type="ChEBI" id="CHEBI:30616"/>
    </ligand>
</feature>
<reference evidence="10" key="2">
    <citation type="submission" date="2020-09" db="EMBL/GenBank/DDBJ databases">
        <authorList>
            <person name="Sun Q."/>
            <person name="Zhou Y."/>
        </authorList>
    </citation>
    <scope>NUCLEOTIDE SEQUENCE</scope>
    <source>
        <strain evidence="10">CGMCC 1.12408</strain>
    </source>
</reference>
<comment type="similarity">
    <text evidence="8">Belongs to the tRNA(Ile)-lysidine synthase family.</text>
</comment>
<comment type="subcellular location">
    <subcellularLocation>
        <location evidence="1 8">Cytoplasm</location>
    </subcellularLocation>
</comment>
<dbReference type="NCBIfam" id="TIGR02433">
    <property type="entry name" value="lysidine_TilS_C"/>
    <property type="match status" value="1"/>
</dbReference>
<feature type="domain" description="Lysidine-tRNA(Ile) synthetase C-terminal" evidence="9">
    <location>
        <begin position="385"/>
        <end position="455"/>
    </location>
</feature>
<dbReference type="SUPFAM" id="SSF52402">
    <property type="entry name" value="Adenine nucleotide alpha hydrolases-like"/>
    <property type="match status" value="1"/>
</dbReference>
<dbReference type="InterPro" id="IPR012796">
    <property type="entry name" value="Lysidine-tRNA-synth_C"/>
</dbReference>
<comment type="caution">
    <text evidence="10">The sequence shown here is derived from an EMBL/GenBank/DDBJ whole genome shotgun (WGS) entry which is preliminary data.</text>
</comment>
<evidence type="ECO:0000256" key="4">
    <source>
        <dbReference type="ARBA" id="ARBA00022694"/>
    </source>
</evidence>
<dbReference type="GO" id="GO:0005524">
    <property type="term" value="F:ATP binding"/>
    <property type="evidence" value="ECO:0007669"/>
    <property type="project" value="UniProtKB-UniRule"/>
</dbReference>
<dbReference type="InterPro" id="IPR015262">
    <property type="entry name" value="tRNA_Ile_lys_synt_subst-bd"/>
</dbReference>
<dbReference type="Pfam" id="PF09179">
    <property type="entry name" value="TilS"/>
    <property type="match status" value="1"/>
</dbReference>
<evidence type="ECO:0000256" key="6">
    <source>
        <dbReference type="ARBA" id="ARBA00022840"/>
    </source>
</evidence>
<keyword evidence="5 8" id="KW-0547">Nucleotide-binding</keyword>
<comment type="domain">
    <text evidence="8">The N-terminal region contains the highly conserved SGGXDS motif, predicted to be a P-loop motif involved in ATP binding.</text>
</comment>
<dbReference type="InterPro" id="IPR011063">
    <property type="entry name" value="TilS/TtcA_N"/>
</dbReference>
<gene>
    <name evidence="8 10" type="primary">tilS</name>
    <name evidence="10" type="ORF">GCM10008025_13660</name>
</gene>
<dbReference type="AlphaFoldDB" id="A0A916RXG2"/>
<dbReference type="Gene3D" id="3.30.465.60">
    <property type="match status" value="1"/>
</dbReference>
<protein>
    <recommendedName>
        <fullName evidence="8">tRNA(Ile)-lysidine synthase</fullName>
        <ecNumber evidence="8">6.3.4.19</ecNumber>
    </recommendedName>
    <alternativeName>
        <fullName evidence="8">tRNA(Ile)-2-lysyl-cytidine synthase</fullName>
    </alternativeName>
    <alternativeName>
        <fullName evidence="8">tRNA(Ile)-lysidine synthetase</fullName>
    </alternativeName>
</protein>
<reference evidence="10" key="1">
    <citation type="journal article" date="2014" name="Int. J. Syst. Evol. Microbiol.">
        <title>Complete genome sequence of Corynebacterium casei LMG S-19264T (=DSM 44701T), isolated from a smear-ripened cheese.</title>
        <authorList>
            <consortium name="US DOE Joint Genome Institute (JGI-PGF)"/>
            <person name="Walter F."/>
            <person name="Albersmeier A."/>
            <person name="Kalinowski J."/>
            <person name="Ruckert C."/>
        </authorList>
    </citation>
    <scope>NUCLEOTIDE SEQUENCE</scope>
    <source>
        <strain evidence="10">CGMCC 1.12408</strain>
    </source>
</reference>
<proteinExistence type="inferred from homology"/>
<dbReference type="GO" id="GO:0005737">
    <property type="term" value="C:cytoplasm"/>
    <property type="evidence" value="ECO:0007669"/>
    <property type="project" value="UniProtKB-SubCell"/>
</dbReference>
<evidence type="ECO:0000256" key="8">
    <source>
        <dbReference type="HAMAP-Rule" id="MF_01161"/>
    </source>
</evidence>
<keyword evidence="3 8" id="KW-0436">Ligase</keyword>
<dbReference type="SUPFAM" id="SSF56037">
    <property type="entry name" value="PheT/TilS domain"/>
    <property type="match status" value="1"/>
</dbReference>
<dbReference type="PANTHER" id="PTHR43033">
    <property type="entry name" value="TRNA(ILE)-LYSIDINE SYNTHASE-RELATED"/>
    <property type="match status" value="1"/>
</dbReference>
<evidence type="ECO:0000259" key="9">
    <source>
        <dbReference type="SMART" id="SM00977"/>
    </source>
</evidence>
<keyword evidence="11" id="KW-1185">Reference proteome</keyword>
<dbReference type="SUPFAM" id="SSF82829">
    <property type="entry name" value="MesJ substrate recognition domain-like"/>
    <property type="match status" value="1"/>
</dbReference>
<dbReference type="HAMAP" id="MF_01161">
    <property type="entry name" value="tRNA_Ile_lys_synt"/>
    <property type="match status" value="1"/>
</dbReference>
<evidence type="ECO:0000256" key="1">
    <source>
        <dbReference type="ARBA" id="ARBA00004496"/>
    </source>
</evidence>
<dbReference type="EC" id="6.3.4.19" evidence="8"/>
<dbReference type="NCBIfam" id="TIGR02432">
    <property type="entry name" value="lysidine_TilS_N"/>
    <property type="match status" value="1"/>
</dbReference>
<dbReference type="RefSeq" id="WP_188383927.1">
    <property type="nucleotide sequence ID" value="NZ_BMEY01000005.1"/>
</dbReference>
<dbReference type="InterPro" id="IPR012094">
    <property type="entry name" value="tRNA_Ile_lys_synt"/>
</dbReference>
<evidence type="ECO:0000313" key="11">
    <source>
        <dbReference type="Proteomes" id="UP000613512"/>
    </source>
</evidence>
<sequence>MDDVVTSFIQKHQLIKPNSTVLVAVSGGPDSMALLYYFKTIREKWQLNLIALSVDHKLRGEESKQDLEFVRDICHRWNVAFVGTAVDVKKHKEKHQVGTQVAARTLRYQFFEEQMEKFQADYLAIAHHGDDQLETLVMRLVRSANSSSLTGISAKRPFASGAIIRPLLCVTKQEIESYCKKNDIQFRLDPSNESIDYTRNYFRKKIIPHLKSKNENIHKTIQYLSESLAMDEEFLKQEAIKLFNEVVQVQDNPRKVMFDIDVFQSRASALQRRAYHLILNYLYEDDLPKDLSYVHEEQIQSLLNKENGTIQIDFPRHLRVEKAYNKLIFYFHHHNKIPSPFHEFLPIPGEVVLPNGGKIYATYIDEIPCHDKYTYICTSEITLPLQVRTRQPGDRMTWKGLNGSKKIKDIFIDEKIPLHERNSWPIVTDNKGDIIWLVGLRKQEIMPNKGKSIYIKLNYEQGT</sequence>